<feature type="transmembrane region" description="Helical" evidence="5">
    <location>
        <begin position="57"/>
        <end position="80"/>
    </location>
</feature>
<proteinExistence type="predicted"/>
<protein>
    <submittedName>
        <fullName evidence="6">NADH dehydrogenase</fullName>
    </submittedName>
</protein>
<evidence type="ECO:0000256" key="1">
    <source>
        <dbReference type="ARBA" id="ARBA00004141"/>
    </source>
</evidence>
<evidence type="ECO:0000256" key="4">
    <source>
        <dbReference type="ARBA" id="ARBA00023136"/>
    </source>
</evidence>
<evidence type="ECO:0000256" key="2">
    <source>
        <dbReference type="ARBA" id="ARBA00022692"/>
    </source>
</evidence>
<evidence type="ECO:0000256" key="3">
    <source>
        <dbReference type="ARBA" id="ARBA00022989"/>
    </source>
</evidence>
<organism evidence="6 7">
    <name type="scientific">Thermotoga neapolitana (strain ATCC 49049 / DSM 4359 / NBRC 107923 / NS-E)</name>
    <dbReference type="NCBI Taxonomy" id="309803"/>
    <lineage>
        <taxon>Bacteria</taxon>
        <taxon>Thermotogati</taxon>
        <taxon>Thermotogota</taxon>
        <taxon>Thermotogae</taxon>
        <taxon>Thermotogales</taxon>
        <taxon>Thermotogaceae</taxon>
        <taxon>Thermotoga</taxon>
    </lineage>
</organism>
<feature type="transmembrane region" description="Helical" evidence="5">
    <location>
        <begin position="271"/>
        <end position="291"/>
    </location>
</feature>
<feature type="transmembrane region" description="Helical" evidence="5">
    <location>
        <begin position="239"/>
        <end position="259"/>
    </location>
</feature>
<evidence type="ECO:0000256" key="5">
    <source>
        <dbReference type="SAM" id="Phobius"/>
    </source>
</evidence>
<dbReference type="InterPro" id="IPR052561">
    <property type="entry name" value="ComplexI_Subunit1"/>
</dbReference>
<dbReference type="Pfam" id="PF00146">
    <property type="entry name" value="NADHdh"/>
    <property type="match status" value="1"/>
</dbReference>
<dbReference type="HOGENOM" id="CLU_015134_0_2_0"/>
<keyword evidence="2 5" id="KW-0812">Transmembrane</keyword>
<dbReference type="GO" id="GO:0005886">
    <property type="term" value="C:plasma membrane"/>
    <property type="evidence" value="ECO:0007669"/>
    <property type="project" value="TreeGrafter"/>
</dbReference>
<gene>
    <name evidence="6" type="ordered locus">CTN_1358</name>
</gene>
<dbReference type="PANTHER" id="PTHR43359">
    <property type="entry name" value="FORMATE HYDROGENLYASE SUBUNIT 4"/>
    <property type="match status" value="1"/>
</dbReference>
<feature type="transmembrane region" description="Helical" evidence="5">
    <location>
        <begin position="126"/>
        <end position="146"/>
    </location>
</feature>
<dbReference type="AlphaFoldDB" id="B9K9A1"/>
<name>B9K9A1_THENN</name>
<comment type="subcellular location">
    <subcellularLocation>
        <location evidence="1">Membrane</location>
        <topology evidence="1">Multi-pass membrane protein</topology>
    </subcellularLocation>
</comment>
<accession>B9K9A1</accession>
<dbReference type="RefSeq" id="WP_015919828.1">
    <property type="nucleotide sequence ID" value="NC_011978.1"/>
</dbReference>
<reference evidence="6 7" key="1">
    <citation type="journal article" date="2009" name="Biosci. Biotechnol. Biochem.">
        <title>WeGAS: a web-based microbial genome annotation system.</title>
        <authorList>
            <person name="Lee D."/>
            <person name="Seo H."/>
            <person name="Park C."/>
            <person name="Park K."/>
        </authorList>
    </citation>
    <scope>NUCLEOTIDE SEQUENCE [LARGE SCALE GENOMIC DNA]</scope>
    <source>
        <strain evidence="7">ATCC 49049 / DSM 4359 / NBRC 107923 / NS-E</strain>
    </source>
</reference>
<dbReference type="Proteomes" id="UP000000445">
    <property type="component" value="Chromosome"/>
</dbReference>
<dbReference type="InterPro" id="IPR001694">
    <property type="entry name" value="NADH_UbQ_OxRdtase_su1/FPO"/>
</dbReference>
<feature type="transmembrane region" description="Helical" evidence="5">
    <location>
        <begin position="166"/>
        <end position="185"/>
    </location>
</feature>
<keyword evidence="3 5" id="KW-1133">Transmembrane helix</keyword>
<feature type="transmembrane region" description="Helical" evidence="5">
    <location>
        <begin position="92"/>
        <end position="114"/>
    </location>
</feature>
<dbReference type="KEGG" id="tna:CTN_1358"/>
<dbReference type="EMBL" id="CP000916">
    <property type="protein sequence ID" value="ACM23534.1"/>
    <property type="molecule type" value="Genomic_DNA"/>
</dbReference>
<keyword evidence="4 5" id="KW-0472">Membrane</keyword>
<dbReference type="eggNOG" id="COG0650">
    <property type="taxonomic scope" value="Bacteria"/>
</dbReference>
<keyword evidence="7" id="KW-1185">Reference proteome</keyword>
<dbReference type="STRING" id="309803.CTN_1358"/>
<evidence type="ECO:0000313" key="6">
    <source>
        <dbReference type="EMBL" id="ACM23534.1"/>
    </source>
</evidence>
<dbReference type="PANTHER" id="PTHR43359:SF1">
    <property type="entry name" value="FORMATE HYDROGENLYASE SUBUNIT 4-RELATED"/>
    <property type="match status" value="1"/>
</dbReference>
<evidence type="ECO:0000313" key="7">
    <source>
        <dbReference type="Proteomes" id="UP000000445"/>
    </source>
</evidence>
<sequence length="293" mass="32248">MLKAMFNLVLAFFLVLSLEGIARKIVARVQRRIGPPWYQNFIDVFKALSKHPFSNGWIFDFGVIMALGGAIATAMLMPLGSLKWTPFPNTDNFFVIVYLFTVGALGMAMGMVGSGNPWASIGISRALTQMLGYELPFLVVMASVIFNYKTASIHQLVALQSGKWNLFVMPLGAVVAFISLIGMMGKKPFDIAIAPAEIASGPMVELSGKYLGLLQIMHDFSLFVEISLFVNVFLGGGSLGWFLIKFVVVWVLAVLISAVLPRFRIEQMLKFYWGVPLGLAFLNALFVLFGLTL</sequence>